<feature type="region of interest" description="Disordered" evidence="1">
    <location>
        <begin position="27"/>
        <end position="64"/>
    </location>
</feature>
<evidence type="ECO:0000313" key="3">
    <source>
        <dbReference type="Proteomes" id="UP000886653"/>
    </source>
</evidence>
<evidence type="ECO:0000256" key="1">
    <source>
        <dbReference type="SAM" id="MobiDB-lite"/>
    </source>
</evidence>
<proteinExistence type="predicted"/>
<sequence>MSSSSLTPLSQYSEEILDLSSFDSALYEPKTGSEYHPSKSSTPAIDATSIASDDTVLPNRFEPNYSRMVTPSDHSEEYQGRNRIEMNDIIVPNLQGNQFPPGDQGQQELRQVQAVEMNDNPENQVSPISRWFLQYRKGGVLTFRSNREWLREQDRVAMQRAFIEQQHHFAPDIHLGQQQQEPYNHPQVQYQGHGYQPQGGNLQQQQQAYLGGQVPLDQGNQVGQGQIQVPMNQRPPLHEVPPPVPNDQILDWETRLDRLFTAWESQTRLQVRGNQDIGALIANYTLMTDSRRDWSYVTQTLQVPEDRLRLEIQAWMPGKRIWSPWERSLFAFCLKTEDNNYKKKNNGTSLAKNEVSNVIVDKMLERVAQNHIDQTED</sequence>
<gene>
    <name evidence="2" type="ORF">CROQUDRAFT_657155</name>
</gene>
<keyword evidence="3" id="KW-1185">Reference proteome</keyword>
<dbReference type="EMBL" id="MU167258">
    <property type="protein sequence ID" value="KAG0146658.1"/>
    <property type="molecule type" value="Genomic_DNA"/>
</dbReference>
<reference evidence="2" key="1">
    <citation type="submission" date="2013-11" db="EMBL/GenBank/DDBJ databases">
        <title>Genome sequence of the fusiform rust pathogen reveals effectors for host alternation and coevolution with pine.</title>
        <authorList>
            <consortium name="DOE Joint Genome Institute"/>
            <person name="Smith K."/>
            <person name="Pendleton A."/>
            <person name="Kubisiak T."/>
            <person name="Anderson C."/>
            <person name="Salamov A."/>
            <person name="Aerts A."/>
            <person name="Riley R."/>
            <person name="Clum A."/>
            <person name="Lindquist E."/>
            <person name="Ence D."/>
            <person name="Campbell M."/>
            <person name="Kronenberg Z."/>
            <person name="Feau N."/>
            <person name="Dhillon B."/>
            <person name="Hamelin R."/>
            <person name="Burleigh J."/>
            <person name="Smith J."/>
            <person name="Yandell M."/>
            <person name="Nelson C."/>
            <person name="Grigoriev I."/>
            <person name="Davis J."/>
        </authorList>
    </citation>
    <scope>NUCLEOTIDE SEQUENCE</scope>
    <source>
        <strain evidence="2">G11</strain>
    </source>
</reference>
<organism evidence="2 3">
    <name type="scientific">Cronartium quercuum f. sp. fusiforme G11</name>
    <dbReference type="NCBI Taxonomy" id="708437"/>
    <lineage>
        <taxon>Eukaryota</taxon>
        <taxon>Fungi</taxon>
        <taxon>Dikarya</taxon>
        <taxon>Basidiomycota</taxon>
        <taxon>Pucciniomycotina</taxon>
        <taxon>Pucciniomycetes</taxon>
        <taxon>Pucciniales</taxon>
        <taxon>Coleosporiaceae</taxon>
        <taxon>Cronartium</taxon>
    </lineage>
</organism>
<comment type="caution">
    <text evidence="2">The sequence shown here is derived from an EMBL/GenBank/DDBJ whole genome shotgun (WGS) entry which is preliminary data.</text>
</comment>
<dbReference type="Proteomes" id="UP000886653">
    <property type="component" value="Unassembled WGS sequence"/>
</dbReference>
<name>A0A9P6NMB3_9BASI</name>
<evidence type="ECO:0000313" key="2">
    <source>
        <dbReference type="EMBL" id="KAG0146658.1"/>
    </source>
</evidence>
<accession>A0A9P6NMB3</accession>
<protein>
    <submittedName>
        <fullName evidence="2">Uncharacterized protein</fullName>
    </submittedName>
</protein>
<dbReference type="AlphaFoldDB" id="A0A9P6NMB3"/>